<dbReference type="CDD" id="cd00086">
    <property type="entry name" value="homeodomain"/>
    <property type="match status" value="1"/>
</dbReference>
<gene>
    <name evidence="6" type="ORF">pdam_00002884</name>
</gene>
<comment type="subcellular location">
    <subcellularLocation>
        <location evidence="1 2 3">Nucleus</location>
    </subcellularLocation>
</comment>
<evidence type="ECO:0000313" key="7">
    <source>
        <dbReference type="Proteomes" id="UP000275408"/>
    </source>
</evidence>
<dbReference type="Gene3D" id="1.10.10.60">
    <property type="entry name" value="Homeodomain-like"/>
    <property type="match status" value="1"/>
</dbReference>
<feature type="DNA-binding region" description="Homeobox" evidence="2">
    <location>
        <begin position="131"/>
        <end position="190"/>
    </location>
</feature>
<accession>A0A3M6U959</accession>
<dbReference type="GO" id="GO:0000978">
    <property type="term" value="F:RNA polymerase II cis-regulatory region sequence-specific DNA binding"/>
    <property type="evidence" value="ECO:0007669"/>
    <property type="project" value="TreeGrafter"/>
</dbReference>
<sequence length="297" mass="34212">MSNISVSSAFMESRVFTSAVSLEKPAHSRKSRKPLTSPPIHVSSLVPVSSRPMTDFSISRILGLESNETEQKTTSAALTVYNRNSSQSLRPERNCSNSSPQSSSSDYANSTSDCDSEPDRFPTYSEKRTKKKRQRTTFSMFEVWELERAYMKRPYLMPEDEEDLEKRLGITARSLRYWFQNRRAKSRRDGKMIASDFQKNPSNQFEKPPQTLTQSPLNCWRQADRLSYPGTGNFIGKLNAYNRPIRTGNGQPSVRTDHLSKRSSFFVPMFHPDQFRRRHVALIRPADSRGSKRYQPY</sequence>
<comment type="caution">
    <text evidence="6">The sequence shown here is derived from an EMBL/GenBank/DDBJ whole genome shotgun (WGS) entry which is preliminary data.</text>
</comment>
<name>A0A3M6U959_POCDA</name>
<feature type="domain" description="Homeobox" evidence="5">
    <location>
        <begin position="129"/>
        <end position="189"/>
    </location>
</feature>
<evidence type="ECO:0000259" key="5">
    <source>
        <dbReference type="PROSITE" id="PS50071"/>
    </source>
</evidence>
<dbReference type="OrthoDB" id="5976788at2759"/>
<evidence type="ECO:0000313" key="6">
    <source>
        <dbReference type="EMBL" id="RMX50064.1"/>
    </source>
</evidence>
<feature type="compositionally biased region" description="Low complexity" evidence="4">
    <location>
        <begin position="94"/>
        <end position="112"/>
    </location>
</feature>
<keyword evidence="7" id="KW-1185">Reference proteome</keyword>
<proteinExistence type="predicted"/>
<dbReference type="Pfam" id="PF00046">
    <property type="entry name" value="Homeodomain"/>
    <property type="match status" value="1"/>
</dbReference>
<dbReference type="InterPro" id="IPR009057">
    <property type="entry name" value="Homeodomain-like_sf"/>
</dbReference>
<evidence type="ECO:0000256" key="3">
    <source>
        <dbReference type="RuleBase" id="RU000682"/>
    </source>
</evidence>
<reference evidence="6 7" key="1">
    <citation type="journal article" date="2018" name="Sci. Rep.">
        <title>Comparative analysis of the Pocillopora damicornis genome highlights role of immune system in coral evolution.</title>
        <authorList>
            <person name="Cunning R."/>
            <person name="Bay R.A."/>
            <person name="Gillette P."/>
            <person name="Baker A.C."/>
            <person name="Traylor-Knowles N."/>
        </authorList>
    </citation>
    <scope>NUCLEOTIDE SEQUENCE [LARGE SCALE GENOMIC DNA]</scope>
    <source>
        <strain evidence="6">RSMAS</strain>
        <tissue evidence="6">Whole animal</tissue>
    </source>
</reference>
<dbReference type="OMA" id="WELERAY"/>
<dbReference type="GO" id="GO:0030154">
    <property type="term" value="P:cell differentiation"/>
    <property type="evidence" value="ECO:0007669"/>
    <property type="project" value="TreeGrafter"/>
</dbReference>
<organism evidence="6 7">
    <name type="scientific">Pocillopora damicornis</name>
    <name type="common">Cauliflower coral</name>
    <name type="synonym">Millepora damicornis</name>
    <dbReference type="NCBI Taxonomy" id="46731"/>
    <lineage>
        <taxon>Eukaryota</taxon>
        <taxon>Metazoa</taxon>
        <taxon>Cnidaria</taxon>
        <taxon>Anthozoa</taxon>
        <taxon>Hexacorallia</taxon>
        <taxon>Scleractinia</taxon>
        <taxon>Astrocoeniina</taxon>
        <taxon>Pocilloporidae</taxon>
        <taxon>Pocillopora</taxon>
    </lineage>
</organism>
<dbReference type="PANTHER" id="PTHR24340">
    <property type="entry name" value="HOMEOBOX PROTEIN NKX"/>
    <property type="match status" value="1"/>
</dbReference>
<dbReference type="EMBL" id="RCHS01002011">
    <property type="protein sequence ID" value="RMX50064.1"/>
    <property type="molecule type" value="Genomic_DNA"/>
</dbReference>
<feature type="region of interest" description="Disordered" evidence="4">
    <location>
        <begin position="80"/>
        <end position="132"/>
    </location>
</feature>
<dbReference type="InterPro" id="IPR001356">
    <property type="entry name" value="HD"/>
</dbReference>
<dbReference type="InterPro" id="IPR050394">
    <property type="entry name" value="Homeobox_NK-like"/>
</dbReference>
<dbReference type="AlphaFoldDB" id="A0A3M6U959"/>
<feature type="region of interest" description="Disordered" evidence="4">
    <location>
        <begin position="21"/>
        <end position="46"/>
    </location>
</feature>
<evidence type="ECO:0000256" key="4">
    <source>
        <dbReference type="SAM" id="MobiDB-lite"/>
    </source>
</evidence>
<keyword evidence="2 3" id="KW-0238">DNA-binding</keyword>
<dbReference type="GO" id="GO:0005634">
    <property type="term" value="C:nucleus"/>
    <property type="evidence" value="ECO:0007669"/>
    <property type="project" value="UniProtKB-SubCell"/>
</dbReference>
<dbReference type="SUPFAM" id="SSF46689">
    <property type="entry name" value="Homeodomain-like"/>
    <property type="match status" value="1"/>
</dbReference>
<dbReference type="GO" id="GO:0000981">
    <property type="term" value="F:DNA-binding transcription factor activity, RNA polymerase II-specific"/>
    <property type="evidence" value="ECO:0007669"/>
    <property type="project" value="TreeGrafter"/>
</dbReference>
<feature type="compositionally biased region" description="Polar residues" evidence="4">
    <location>
        <begin position="80"/>
        <end position="89"/>
    </location>
</feature>
<keyword evidence="2 3" id="KW-0539">Nucleus</keyword>
<evidence type="ECO:0000256" key="1">
    <source>
        <dbReference type="ARBA" id="ARBA00004123"/>
    </source>
</evidence>
<protein>
    <recommendedName>
        <fullName evidence="5">Homeobox domain-containing protein</fullName>
    </recommendedName>
</protein>
<evidence type="ECO:0000256" key="2">
    <source>
        <dbReference type="PROSITE-ProRule" id="PRU00108"/>
    </source>
</evidence>
<dbReference type="Proteomes" id="UP000275408">
    <property type="component" value="Unassembled WGS sequence"/>
</dbReference>
<dbReference type="SMART" id="SM00389">
    <property type="entry name" value="HOX"/>
    <property type="match status" value="1"/>
</dbReference>
<keyword evidence="2 3" id="KW-0371">Homeobox</keyword>
<dbReference type="PROSITE" id="PS50071">
    <property type="entry name" value="HOMEOBOX_2"/>
    <property type="match status" value="1"/>
</dbReference>